<accession>A0A196SCU8</accession>
<gene>
    <name evidence="8" type="ORF">AV274_3537</name>
</gene>
<feature type="domain" description="Major facilitator superfamily (MFS) profile" evidence="7">
    <location>
        <begin position="18"/>
        <end position="448"/>
    </location>
</feature>
<sequence>MAAILSINMLTTSRQTRTRLHLYITVILCQTAFSVILPLVTYINKALHANSLQISLAFSGYYFTMLFTSVGFGILSDRIGRKKTIVFSLFGLFVCSILCFSTNNMNFFIIFRSLTGVFDNLISLSQAYMADITPLKERPRYLAQLESVINITQCVGPLIAAILSKIHLYVPLWTASGLYLASFFYAIFFLPESVRSVIEKKKLMATFDLIEREQKSDSATLLDYEESKQIREAFMKQLRKEEIERRAAAKLRFNYLMVIALIGEFCNKWLFGIFDSIVSLYGADHFALDAFTYRPLLSPALTRSMMSCVGSLMNVFQTGWLYNFLIKKDFSIPTITSWGGIVYAVAMILCVGTNKPMFIVGGVLIIVAYAFAAPTAPSIFSAESNELTQGKAMVMILYGGQSAQILVPLILNNIYPIDNKMPFLVSLIPCAVLTISMVICNYLPGGRLAGQVSLADSTEFALQTKMANMDITDEKSSKKYDA</sequence>
<dbReference type="AlphaFoldDB" id="A0A196SCU8"/>
<keyword evidence="3 6" id="KW-0812">Transmembrane</keyword>
<protein>
    <submittedName>
        <fullName evidence="8">MFS transporter, multidrug efflux</fullName>
    </submittedName>
</protein>
<dbReference type="PANTHER" id="PTHR23504">
    <property type="entry name" value="MAJOR FACILITATOR SUPERFAMILY DOMAIN-CONTAINING PROTEIN 10"/>
    <property type="match status" value="1"/>
</dbReference>
<evidence type="ECO:0000256" key="4">
    <source>
        <dbReference type="ARBA" id="ARBA00022989"/>
    </source>
</evidence>
<dbReference type="PROSITE" id="PS50850">
    <property type="entry name" value="MFS"/>
    <property type="match status" value="1"/>
</dbReference>
<dbReference type="OrthoDB" id="10262656at2759"/>
<dbReference type="Pfam" id="PF07690">
    <property type="entry name" value="MFS_1"/>
    <property type="match status" value="1"/>
</dbReference>
<dbReference type="Proteomes" id="UP000078348">
    <property type="component" value="Unassembled WGS sequence"/>
</dbReference>
<dbReference type="GO" id="GO:0022857">
    <property type="term" value="F:transmembrane transporter activity"/>
    <property type="evidence" value="ECO:0007669"/>
    <property type="project" value="InterPro"/>
</dbReference>
<feature type="transmembrane region" description="Helical" evidence="6">
    <location>
        <begin position="20"/>
        <end position="40"/>
    </location>
</feature>
<dbReference type="InterPro" id="IPR036259">
    <property type="entry name" value="MFS_trans_sf"/>
</dbReference>
<evidence type="ECO:0000313" key="8">
    <source>
        <dbReference type="EMBL" id="OAO14833.1"/>
    </source>
</evidence>
<dbReference type="PANTHER" id="PTHR23504:SF15">
    <property type="entry name" value="MAJOR FACILITATOR SUPERFAMILY (MFS) PROFILE DOMAIN-CONTAINING PROTEIN"/>
    <property type="match status" value="1"/>
</dbReference>
<dbReference type="Gene3D" id="1.20.1250.20">
    <property type="entry name" value="MFS general substrate transporter like domains"/>
    <property type="match status" value="1"/>
</dbReference>
<feature type="transmembrane region" description="Helical" evidence="6">
    <location>
        <begin position="52"/>
        <end position="75"/>
    </location>
</feature>
<keyword evidence="2" id="KW-0813">Transport</keyword>
<evidence type="ECO:0000313" key="9">
    <source>
        <dbReference type="Proteomes" id="UP000078348"/>
    </source>
</evidence>
<organism evidence="8 9">
    <name type="scientific">Blastocystis sp. subtype 1 (strain ATCC 50177 / NandII)</name>
    <dbReference type="NCBI Taxonomy" id="478820"/>
    <lineage>
        <taxon>Eukaryota</taxon>
        <taxon>Sar</taxon>
        <taxon>Stramenopiles</taxon>
        <taxon>Bigyra</taxon>
        <taxon>Opalozoa</taxon>
        <taxon>Opalinata</taxon>
        <taxon>Blastocystidae</taxon>
        <taxon>Blastocystis</taxon>
    </lineage>
</organism>
<comment type="caution">
    <text evidence="8">The sequence shown here is derived from an EMBL/GenBank/DDBJ whole genome shotgun (WGS) entry which is preliminary data.</text>
</comment>
<dbReference type="EMBL" id="LXWW01000210">
    <property type="protein sequence ID" value="OAO14833.1"/>
    <property type="molecule type" value="Genomic_DNA"/>
</dbReference>
<keyword evidence="4 6" id="KW-1133">Transmembrane helix</keyword>
<name>A0A196SCU8_BLAHN</name>
<comment type="subcellular location">
    <subcellularLocation>
        <location evidence="1">Membrane</location>
        <topology evidence="1">Multi-pass membrane protein</topology>
    </subcellularLocation>
</comment>
<evidence type="ECO:0000256" key="5">
    <source>
        <dbReference type="ARBA" id="ARBA00023136"/>
    </source>
</evidence>
<feature type="transmembrane region" description="Helical" evidence="6">
    <location>
        <begin position="84"/>
        <end position="103"/>
    </location>
</feature>
<feature type="transmembrane region" description="Helical" evidence="6">
    <location>
        <begin position="423"/>
        <end position="444"/>
    </location>
</feature>
<evidence type="ECO:0000256" key="3">
    <source>
        <dbReference type="ARBA" id="ARBA00022692"/>
    </source>
</evidence>
<reference evidence="8 9" key="1">
    <citation type="submission" date="2016-05" db="EMBL/GenBank/DDBJ databases">
        <title>Nuclear genome of Blastocystis sp. subtype 1 NandII.</title>
        <authorList>
            <person name="Gentekaki E."/>
            <person name="Curtis B."/>
            <person name="Stairs C."/>
            <person name="Eme L."/>
            <person name="Herman E."/>
            <person name="Klimes V."/>
            <person name="Arias M.C."/>
            <person name="Elias M."/>
            <person name="Hilliou F."/>
            <person name="Klute M."/>
            <person name="Malik S.-B."/>
            <person name="Pightling A."/>
            <person name="Rachubinski R."/>
            <person name="Salas D."/>
            <person name="Schlacht A."/>
            <person name="Suga H."/>
            <person name="Archibald J."/>
            <person name="Ball S.G."/>
            <person name="Clark G."/>
            <person name="Dacks J."/>
            <person name="Van Der Giezen M."/>
            <person name="Tsaousis A."/>
            <person name="Roger A."/>
        </authorList>
    </citation>
    <scope>NUCLEOTIDE SEQUENCE [LARGE SCALE GENOMIC DNA]</scope>
    <source>
        <strain evidence="9">ATCC 50177 / NandII</strain>
    </source>
</reference>
<feature type="transmembrane region" description="Helical" evidence="6">
    <location>
        <begin position="253"/>
        <end position="271"/>
    </location>
</feature>
<dbReference type="InterPro" id="IPR011701">
    <property type="entry name" value="MFS"/>
</dbReference>
<dbReference type="GO" id="GO:0016020">
    <property type="term" value="C:membrane"/>
    <property type="evidence" value="ECO:0007669"/>
    <property type="project" value="UniProtKB-SubCell"/>
</dbReference>
<dbReference type="InterPro" id="IPR020846">
    <property type="entry name" value="MFS_dom"/>
</dbReference>
<feature type="transmembrane region" description="Helical" evidence="6">
    <location>
        <begin position="169"/>
        <end position="190"/>
    </location>
</feature>
<evidence type="ECO:0000256" key="2">
    <source>
        <dbReference type="ARBA" id="ARBA00022448"/>
    </source>
</evidence>
<proteinExistence type="predicted"/>
<feature type="transmembrane region" description="Helical" evidence="6">
    <location>
        <begin position="358"/>
        <end position="380"/>
    </location>
</feature>
<keyword evidence="5 6" id="KW-0472">Membrane</keyword>
<evidence type="ECO:0000259" key="7">
    <source>
        <dbReference type="PROSITE" id="PS50850"/>
    </source>
</evidence>
<evidence type="ECO:0000256" key="6">
    <source>
        <dbReference type="SAM" id="Phobius"/>
    </source>
</evidence>
<evidence type="ECO:0000256" key="1">
    <source>
        <dbReference type="ARBA" id="ARBA00004141"/>
    </source>
</evidence>
<feature type="transmembrane region" description="Helical" evidence="6">
    <location>
        <begin position="392"/>
        <end position="411"/>
    </location>
</feature>
<feature type="transmembrane region" description="Helical" evidence="6">
    <location>
        <begin position="330"/>
        <end position="351"/>
    </location>
</feature>
<dbReference type="SUPFAM" id="SSF103473">
    <property type="entry name" value="MFS general substrate transporter"/>
    <property type="match status" value="1"/>
</dbReference>
<keyword evidence="9" id="KW-1185">Reference proteome</keyword>